<evidence type="ECO:0008006" key="3">
    <source>
        <dbReference type="Google" id="ProtNLM"/>
    </source>
</evidence>
<dbReference type="RefSeq" id="WP_089862659.1">
    <property type="nucleotide sequence ID" value="NZ_FOTI01000057.1"/>
</dbReference>
<name>A0A1I4MPA4_9FIRM</name>
<keyword evidence="2" id="KW-1185">Reference proteome</keyword>
<accession>A0A1I4MPA4</accession>
<evidence type="ECO:0000313" key="1">
    <source>
        <dbReference type="EMBL" id="SFM05094.1"/>
    </source>
</evidence>
<dbReference type="STRING" id="29563.SAMN02983006_02669"/>
<gene>
    <name evidence="1" type="ORF">SAMN02983006_02669</name>
</gene>
<protein>
    <recommendedName>
        <fullName evidence="3">Fibronectin type-III domain-containing protein</fullName>
    </recommendedName>
</protein>
<dbReference type="InterPro" id="IPR013783">
    <property type="entry name" value="Ig-like_fold"/>
</dbReference>
<sequence length="300" mass="32008">MAKVTGPLFSLDASGKFADSLVFAKWKGINTVRQYAHPTNANTAKQQAVRKAFTAASALYQSLLGTDKDAWKVRASGQPMSGYNVFMGIAVQILTQMRAFTLLNNVAIDNITSSSAQIKLTANEDGQATIYYGTTAGSYTNSIDVDLVQDSEISAALNDLESATNYYFRIVQNAIVLAAPENLAVTVKRTARTTLYGYKVTALSSAGDTLPCAEVTVNDGNELLDETNYNSLSWDPVENAIQYAVYRSSSDSDPATTGKIALITETGLNDTGLAAEGDEPGANTALDHQGESGDYSFVTL</sequence>
<dbReference type="Proteomes" id="UP000199006">
    <property type="component" value="Unassembled WGS sequence"/>
</dbReference>
<proteinExistence type="predicted"/>
<dbReference type="EMBL" id="FOTI01000057">
    <property type="protein sequence ID" value="SFM05094.1"/>
    <property type="molecule type" value="Genomic_DNA"/>
</dbReference>
<dbReference type="Gene3D" id="2.60.40.10">
    <property type="entry name" value="Immunoglobulins"/>
    <property type="match status" value="2"/>
</dbReference>
<dbReference type="AlphaFoldDB" id="A0A1I4MPA4"/>
<dbReference type="OrthoDB" id="1724034at2"/>
<reference evidence="1 2" key="1">
    <citation type="submission" date="2016-10" db="EMBL/GenBank/DDBJ databases">
        <authorList>
            <person name="de Groot N.N."/>
        </authorList>
    </citation>
    <scope>NUCLEOTIDE SEQUENCE [LARGE SCALE GENOMIC DNA]</scope>
    <source>
        <strain evidence="1 2">ATCC 51327</strain>
    </source>
</reference>
<evidence type="ECO:0000313" key="2">
    <source>
        <dbReference type="Proteomes" id="UP000199006"/>
    </source>
</evidence>
<organism evidence="1 2">
    <name type="scientific">Halanaerobium salsuginis</name>
    <dbReference type="NCBI Taxonomy" id="29563"/>
    <lineage>
        <taxon>Bacteria</taxon>
        <taxon>Bacillati</taxon>
        <taxon>Bacillota</taxon>
        <taxon>Clostridia</taxon>
        <taxon>Halanaerobiales</taxon>
        <taxon>Halanaerobiaceae</taxon>
        <taxon>Halanaerobium</taxon>
    </lineage>
</organism>